<dbReference type="SUPFAM" id="SSF53850">
    <property type="entry name" value="Periplasmic binding protein-like II"/>
    <property type="match status" value="1"/>
</dbReference>
<dbReference type="RefSeq" id="WP_073459730.1">
    <property type="nucleotide sequence ID" value="NZ_CALGVN010000007.1"/>
</dbReference>
<dbReference type="InterPro" id="IPR050490">
    <property type="entry name" value="Bact_solute-bd_prot1"/>
</dbReference>
<dbReference type="AlphaFoldDB" id="A0A1M6Z6C1"/>
<keyword evidence="2" id="KW-1185">Reference proteome</keyword>
<dbReference type="PANTHER" id="PTHR43649:SF30">
    <property type="entry name" value="ABC TRANSPORTER SUBSTRATE-BINDING PROTEIN"/>
    <property type="match status" value="1"/>
</dbReference>
<name>A0A1M6Z6C1_PSETH</name>
<dbReference type="PANTHER" id="PTHR43649">
    <property type="entry name" value="ARABINOSE-BINDING PROTEIN-RELATED"/>
    <property type="match status" value="1"/>
</dbReference>
<evidence type="ECO:0000313" key="2">
    <source>
        <dbReference type="Proteomes" id="UP000184363"/>
    </source>
</evidence>
<gene>
    <name evidence="1" type="ORF">SAMN05443637_122112</name>
</gene>
<dbReference type="PROSITE" id="PS51257">
    <property type="entry name" value="PROKAR_LIPOPROTEIN"/>
    <property type="match status" value="1"/>
</dbReference>
<accession>A0A1M6Z6C1</accession>
<sequence length="452" mass="48326">MTGSIRMPELDRRGFLRLTGMAGAAAAVAACGGPTVTAPGSGPAAVEQVDFTGVTPAKTITFWSNNPGSSGPVTQQIIDAYEAANPGMKVNLVNAGQNYEEIAQKFQTAQTGGQVPDLVVLSDVWWFRYYMQRSIIPLDSVIEAVGIDLSDYREVLVKDYQYNGAQWAIPWARSTPLFYYNKNHWQAAGLPDRAPTTWQEFAEWAPRLQAADTGAQHAFQMPALADYAGWTFQNNLWGEGGGWSRDFEVICDSPESVSALEFLKQAAAPGGWAGVSAKDQANDLSAGAVSATVSSTGSLAGVLRTAQFPVGVGFLPGGSKVDKPVCPTGGAGLGIPKNIPKENQLAAAQFIKFLTSPENCILFSQETGYLPIRNSANIDELVTKTPQAKVAIDQLAVTRPQDNARVFFPGGDGEMAKAAAKILNEQADVTETMQALKATLNNIYETQVKPNL</sequence>
<dbReference type="InterPro" id="IPR006311">
    <property type="entry name" value="TAT_signal"/>
</dbReference>
<dbReference type="EMBL" id="FRAP01000022">
    <property type="protein sequence ID" value="SHL25975.1"/>
    <property type="molecule type" value="Genomic_DNA"/>
</dbReference>
<dbReference type="Gene3D" id="3.40.190.10">
    <property type="entry name" value="Periplasmic binding protein-like II"/>
    <property type="match status" value="1"/>
</dbReference>
<dbReference type="NCBIfam" id="TIGR01409">
    <property type="entry name" value="TAT_signal_seq"/>
    <property type="match status" value="1"/>
</dbReference>
<organism evidence="1 2">
    <name type="scientific">Pseudonocardia thermophila</name>
    <dbReference type="NCBI Taxonomy" id="1848"/>
    <lineage>
        <taxon>Bacteria</taxon>
        <taxon>Bacillati</taxon>
        <taxon>Actinomycetota</taxon>
        <taxon>Actinomycetes</taxon>
        <taxon>Pseudonocardiales</taxon>
        <taxon>Pseudonocardiaceae</taxon>
        <taxon>Pseudonocardia</taxon>
    </lineage>
</organism>
<proteinExistence type="predicted"/>
<dbReference type="STRING" id="1848.SAMN05443637_122112"/>
<reference evidence="1 2" key="1">
    <citation type="submission" date="2016-11" db="EMBL/GenBank/DDBJ databases">
        <authorList>
            <person name="Jaros S."/>
            <person name="Januszkiewicz K."/>
            <person name="Wedrychowicz H."/>
        </authorList>
    </citation>
    <scope>NUCLEOTIDE SEQUENCE [LARGE SCALE GENOMIC DNA]</scope>
    <source>
        <strain evidence="1 2">DSM 43832</strain>
    </source>
</reference>
<dbReference type="CDD" id="cd14748">
    <property type="entry name" value="PBP2_UgpB"/>
    <property type="match status" value="1"/>
</dbReference>
<dbReference type="Pfam" id="PF13416">
    <property type="entry name" value="SBP_bac_8"/>
    <property type="match status" value="1"/>
</dbReference>
<dbReference type="InterPro" id="IPR006059">
    <property type="entry name" value="SBP"/>
</dbReference>
<dbReference type="Proteomes" id="UP000184363">
    <property type="component" value="Unassembled WGS sequence"/>
</dbReference>
<evidence type="ECO:0000313" key="1">
    <source>
        <dbReference type="EMBL" id="SHL25975.1"/>
    </source>
</evidence>
<dbReference type="PROSITE" id="PS51318">
    <property type="entry name" value="TAT"/>
    <property type="match status" value="1"/>
</dbReference>
<dbReference type="InterPro" id="IPR019546">
    <property type="entry name" value="TAT_signal_bac_arc"/>
</dbReference>
<protein>
    <submittedName>
        <fullName evidence="1">Carbohydrate ABC transporter substrate-binding protein, CUT1 family</fullName>
    </submittedName>
</protein>